<keyword evidence="2" id="KW-1185">Reference proteome</keyword>
<organism evidence="1 2">
    <name type="scientific">Persea americana</name>
    <name type="common">Avocado</name>
    <dbReference type="NCBI Taxonomy" id="3435"/>
    <lineage>
        <taxon>Eukaryota</taxon>
        <taxon>Viridiplantae</taxon>
        <taxon>Streptophyta</taxon>
        <taxon>Embryophyta</taxon>
        <taxon>Tracheophyta</taxon>
        <taxon>Spermatophyta</taxon>
        <taxon>Magnoliopsida</taxon>
        <taxon>Magnoliidae</taxon>
        <taxon>Laurales</taxon>
        <taxon>Lauraceae</taxon>
        <taxon>Persea</taxon>
    </lineage>
</organism>
<name>A0ACC2MMW8_PERAE</name>
<dbReference type="EMBL" id="CM056810">
    <property type="protein sequence ID" value="KAJ8646723.1"/>
    <property type="molecule type" value="Genomic_DNA"/>
</dbReference>
<accession>A0ACC2MMW8</accession>
<protein>
    <submittedName>
        <fullName evidence="1">Uncharacterized protein</fullName>
    </submittedName>
</protein>
<reference evidence="1 2" key="1">
    <citation type="journal article" date="2022" name="Hortic Res">
        <title>A haplotype resolved chromosomal level avocado genome allows analysis of novel avocado genes.</title>
        <authorList>
            <person name="Nath O."/>
            <person name="Fletcher S.J."/>
            <person name="Hayward A."/>
            <person name="Shaw L.M."/>
            <person name="Masouleh A.K."/>
            <person name="Furtado A."/>
            <person name="Henry R.J."/>
            <person name="Mitter N."/>
        </authorList>
    </citation>
    <scope>NUCLEOTIDE SEQUENCE [LARGE SCALE GENOMIC DNA]</scope>
    <source>
        <strain evidence="2">cv. Hass</strain>
    </source>
</reference>
<evidence type="ECO:0000313" key="1">
    <source>
        <dbReference type="EMBL" id="KAJ8646723.1"/>
    </source>
</evidence>
<proteinExistence type="predicted"/>
<comment type="caution">
    <text evidence="1">The sequence shown here is derived from an EMBL/GenBank/DDBJ whole genome shotgun (WGS) entry which is preliminary data.</text>
</comment>
<evidence type="ECO:0000313" key="2">
    <source>
        <dbReference type="Proteomes" id="UP001234297"/>
    </source>
</evidence>
<sequence>MENLGVRKGAWMEEEDILLTKCIEKFGVGKWRRVPFKAGLRRCHKSCRLRWLNYLKPDIKRGKFKEDEVDLMIKLHKLLGNRWSLIAGRLPGRTANDVKNYWNFHLSKRLSMQKGAQSQIKSMETTAIATTQVIRPQPRTFSPNSKWLSGTAGSSTIQTNLQKIPNNAMMGSPQEESALWWKSLLADGEEDDVTWWSKSGEVGLEVELPQIFGVEEMEMMKKKEEEGGLGEWDYMLLDLDLWGLWET</sequence>
<dbReference type="Proteomes" id="UP001234297">
    <property type="component" value="Chromosome 2"/>
</dbReference>
<gene>
    <name evidence="1" type="ORF">MRB53_008471</name>
</gene>